<feature type="signal peptide" evidence="4">
    <location>
        <begin position="1"/>
        <end position="20"/>
    </location>
</feature>
<dbReference type="Gene3D" id="3.40.190.10">
    <property type="entry name" value="Periplasmic binding protein-like II"/>
    <property type="match status" value="2"/>
</dbReference>
<reference evidence="5" key="1">
    <citation type="submission" date="2024-05" db="EMBL/GenBank/DDBJ databases">
        <title>30 novel species of actinomycetes from the DSMZ collection.</title>
        <authorList>
            <person name="Nouioui I."/>
        </authorList>
    </citation>
    <scope>NUCLEOTIDE SEQUENCE</scope>
    <source>
        <strain evidence="5">DSM 41529</strain>
    </source>
</reference>
<evidence type="ECO:0000256" key="1">
    <source>
        <dbReference type="ARBA" id="ARBA00008520"/>
    </source>
</evidence>
<accession>A0ABU2XXA6</accession>
<keyword evidence="6" id="KW-1185">Reference proteome</keyword>
<keyword evidence="3 4" id="KW-0732">Signal</keyword>
<dbReference type="Pfam" id="PF01547">
    <property type="entry name" value="SBP_bac_1"/>
    <property type="match status" value="1"/>
</dbReference>
<dbReference type="RefSeq" id="WP_311730040.1">
    <property type="nucleotide sequence ID" value="NZ_JAVRFD010000034.1"/>
</dbReference>
<sequence length="428" mass="45450">MRRGIATTALVAAMALAATACGGDNDNGSGGGGKSSGEISGTVTYWDTSNEAEKGTYQQLAEDFSKKYPKVKVNYVNVPFGETLNKFKNAAGSGGSGAPDVLRAEVAWTQDLANIGYLAPLDGTPALADESDYLPKAAAGTKFKDKTYAVPQVIDTLGLFYNKKLLKEAGVEPPTSWTELEAAAKKIKEKTGKTGLYLRGDDAYWYLPFIYGEGGDLLDTKAHKVTVDEEPGVRAFATARDLVKSGAAVTDATDGWDNMQNAIKNGDVAMTVNGPWAIEDTLAGKAFKDDKDNLGVVPVPAGSKAQGSPQGGQNLTVYAGSKNLDASYAFVKYMSSPEVQAKTTEKLSLLPTRTSVYANKAVAANPNVKFFKSAVDKAVERPWIPEGNSLFQAILVQFPNVVTGKTSPEKAAKAVGDAYRKLLKGDWK</sequence>
<evidence type="ECO:0000256" key="2">
    <source>
        <dbReference type="ARBA" id="ARBA00022448"/>
    </source>
</evidence>
<evidence type="ECO:0000313" key="6">
    <source>
        <dbReference type="Proteomes" id="UP001180754"/>
    </source>
</evidence>
<dbReference type="PANTHER" id="PTHR30061:SF50">
    <property type="entry name" value="MALTOSE_MALTODEXTRIN-BINDING PERIPLASMIC PROTEIN"/>
    <property type="match status" value="1"/>
</dbReference>
<dbReference type="InterPro" id="IPR006059">
    <property type="entry name" value="SBP"/>
</dbReference>
<gene>
    <name evidence="5" type="ORF">RND15_43480</name>
</gene>
<protein>
    <submittedName>
        <fullName evidence="5">Extracellular solute-binding protein</fullName>
    </submittedName>
</protein>
<name>A0ABU2XXA6_9ACTN</name>
<evidence type="ECO:0000256" key="3">
    <source>
        <dbReference type="ARBA" id="ARBA00022729"/>
    </source>
</evidence>
<dbReference type="SUPFAM" id="SSF53850">
    <property type="entry name" value="Periplasmic binding protein-like II"/>
    <property type="match status" value="1"/>
</dbReference>
<organism evidence="5 6">
    <name type="scientific">Streptomyces lonegramiae</name>
    <dbReference type="NCBI Taxonomy" id="3075524"/>
    <lineage>
        <taxon>Bacteria</taxon>
        <taxon>Bacillati</taxon>
        <taxon>Actinomycetota</taxon>
        <taxon>Actinomycetes</taxon>
        <taxon>Kitasatosporales</taxon>
        <taxon>Streptomycetaceae</taxon>
        <taxon>Streptomyces</taxon>
    </lineage>
</organism>
<feature type="chain" id="PRO_5045410762" evidence="4">
    <location>
        <begin position="21"/>
        <end position="428"/>
    </location>
</feature>
<comment type="caution">
    <text evidence="5">The sequence shown here is derived from an EMBL/GenBank/DDBJ whole genome shotgun (WGS) entry which is preliminary data.</text>
</comment>
<evidence type="ECO:0000313" key="5">
    <source>
        <dbReference type="EMBL" id="MDT0549478.1"/>
    </source>
</evidence>
<dbReference type="Proteomes" id="UP001180754">
    <property type="component" value="Unassembled WGS sequence"/>
</dbReference>
<dbReference type="PANTHER" id="PTHR30061">
    <property type="entry name" value="MALTOSE-BINDING PERIPLASMIC PROTEIN"/>
    <property type="match status" value="1"/>
</dbReference>
<proteinExistence type="inferred from homology"/>
<dbReference type="PROSITE" id="PS51257">
    <property type="entry name" value="PROKAR_LIPOPROTEIN"/>
    <property type="match status" value="1"/>
</dbReference>
<evidence type="ECO:0000256" key="4">
    <source>
        <dbReference type="SAM" id="SignalP"/>
    </source>
</evidence>
<comment type="similarity">
    <text evidence="1">Belongs to the bacterial solute-binding protein 1 family.</text>
</comment>
<dbReference type="EMBL" id="JAVRFD010000034">
    <property type="protein sequence ID" value="MDT0549478.1"/>
    <property type="molecule type" value="Genomic_DNA"/>
</dbReference>
<keyword evidence="2" id="KW-0813">Transport</keyword>